<dbReference type="InterPro" id="IPR020864">
    <property type="entry name" value="MACPF"/>
</dbReference>
<dbReference type="EMBL" id="AP024446">
    <property type="protein sequence ID" value="BCS23587.1"/>
    <property type="molecule type" value="Genomic_DNA"/>
</dbReference>
<evidence type="ECO:0000313" key="3">
    <source>
        <dbReference type="Proteomes" id="UP000654913"/>
    </source>
</evidence>
<dbReference type="OrthoDB" id="4250793at2759"/>
<name>A0A7R7XL98_9EURO</name>
<dbReference type="Proteomes" id="UP000654913">
    <property type="component" value="Chromosome 4"/>
</dbReference>
<dbReference type="PROSITE" id="PS51412">
    <property type="entry name" value="MACPF_2"/>
    <property type="match status" value="1"/>
</dbReference>
<dbReference type="GeneID" id="64973592"/>
<gene>
    <name evidence="2" type="ORF">APUU_40031A</name>
</gene>
<protein>
    <recommendedName>
        <fullName evidence="1">MACPF domain-containing protein</fullName>
    </recommendedName>
</protein>
<dbReference type="Pfam" id="PF01823">
    <property type="entry name" value="MACPF"/>
    <property type="match status" value="1"/>
</dbReference>
<evidence type="ECO:0000313" key="2">
    <source>
        <dbReference type="EMBL" id="BCS23587.1"/>
    </source>
</evidence>
<sequence length="456" mass="49138">MDTPPEPLPACGLLGRGITLFPGSNLFDYREILGAAGKSQLLKFNFNNEAARVPVTNKQFLVPEGVFIIPGGTDIIAEDLFCTTGDALANDLATNPSLGLRYLGISEEGDGKFGHRVSFNAKYLFGLWSIGNIGYTAQYDVQNLERAINADLIRTAQELPYWDENDASARDAYAGFFATWGTHVITGCCSGARYHLQITRPDASDESKKNFREHIQTEYSSVMGVKGGAEDTAQYREYLGRHESKCSVIGGNPQLKRNLSSDPTSSRLFNEWIGSIGASGTQDIVNVLVDSIYNLLLRSPSPEHKEIGDKIQRASLFNSKFITATGVFKVKGIGGATGRVSSCELRGTPGISLQGIPRPGTTVSVISETKFEAQQLSGDEIECDVIMSAPPLTPVEVVLVSSKDELSQDNPFVFDLILQIYPKGLSGAITVGLGGKGYEGSVTLPSLTAIGDYIAE</sequence>
<reference evidence="2" key="1">
    <citation type="submission" date="2021-01" db="EMBL/GenBank/DDBJ databases">
        <authorList>
            <consortium name="Aspergillus puulaauensis MK2 genome sequencing consortium"/>
            <person name="Kazuki M."/>
            <person name="Futagami T."/>
        </authorList>
    </citation>
    <scope>NUCLEOTIDE SEQUENCE</scope>
    <source>
        <strain evidence="2">MK2</strain>
    </source>
</reference>
<dbReference type="KEGG" id="apuu:APUU_40031A"/>
<accession>A0A7R7XL98</accession>
<feature type="domain" description="MACPF" evidence="1">
    <location>
        <begin position="1"/>
        <end position="329"/>
    </location>
</feature>
<keyword evidence="3" id="KW-1185">Reference proteome</keyword>
<evidence type="ECO:0000259" key="1">
    <source>
        <dbReference type="PROSITE" id="PS51412"/>
    </source>
</evidence>
<dbReference type="SMART" id="SM00457">
    <property type="entry name" value="MACPF"/>
    <property type="match status" value="1"/>
</dbReference>
<organism evidence="2 3">
    <name type="scientific">Aspergillus puulaauensis</name>
    <dbReference type="NCBI Taxonomy" id="1220207"/>
    <lineage>
        <taxon>Eukaryota</taxon>
        <taxon>Fungi</taxon>
        <taxon>Dikarya</taxon>
        <taxon>Ascomycota</taxon>
        <taxon>Pezizomycotina</taxon>
        <taxon>Eurotiomycetes</taxon>
        <taxon>Eurotiomycetidae</taxon>
        <taxon>Eurotiales</taxon>
        <taxon>Aspergillaceae</taxon>
        <taxon>Aspergillus</taxon>
    </lineage>
</organism>
<proteinExistence type="predicted"/>
<reference evidence="2" key="2">
    <citation type="submission" date="2021-02" db="EMBL/GenBank/DDBJ databases">
        <title>Aspergillus puulaauensis MK2 genome sequence.</title>
        <authorList>
            <person name="Futagami T."/>
            <person name="Mori K."/>
            <person name="Kadooka C."/>
            <person name="Tanaka T."/>
        </authorList>
    </citation>
    <scope>NUCLEOTIDE SEQUENCE</scope>
    <source>
        <strain evidence="2">MK2</strain>
    </source>
</reference>
<dbReference type="AlphaFoldDB" id="A0A7R7XL98"/>
<dbReference type="RefSeq" id="XP_041555781.1">
    <property type="nucleotide sequence ID" value="XM_041703058.1"/>
</dbReference>